<reference evidence="1" key="4">
    <citation type="submission" date="2019-03" db="UniProtKB">
        <authorList>
            <consortium name="EnsemblPlants"/>
        </authorList>
    </citation>
    <scope>IDENTIFICATION</scope>
</reference>
<proteinExistence type="predicted"/>
<evidence type="ECO:0000313" key="1">
    <source>
        <dbReference type="EnsemblPlants" id="AET2Gv20262900.7"/>
    </source>
</evidence>
<evidence type="ECO:0000313" key="2">
    <source>
        <dbReference type="Proteomes" id="UP000015105"/>
    </source>
</evidence>
<dbReference type="EnsemblPlants" id="AET2Gv20262900.7">
    <property type="protein sequence ID" value="AET2Gv20262900.7"/>
    <property type="gene ID" value="AET2Gv20262900"/>
</dbReference>
<accession>A0A453AUI7</accession>
<reference evidence="2" key="2">
    <citation type="journal article" date="2017" name="Nat. Plants">
        <title>The Aegilops tauschii genome reveals multiple impacts of transposons.</title>
        <authorList>
            <person name="Zhao G."/>
            <person name="Zou C."/>
            <person name="Li K."/>
            <person name="Wang K."/>
            <person name="Li T."/>
            <person name="Gao L."/>
            <person name="Zhang X."/>
            <person name="Wang H."/>
            <person name="Yang Z."/>
            <person name="Liu X."/>
            <person name="Jiang W."/>
            <person name="Mao L."/>
            <person name="Kong X."/>
            <person name="Jiao Y."/>
            <person name="Jia J."/>
        </authorList>
    </citation>
    <scope>NUCLEOTIDE SEQUENCE [LARGE SCALE GENOMIC DNA]</scope>
    <source>
        <strain evidence="2">cv. AL8/78</strain>
    </source>
</reference>
<keyword evidence="2" id="KW-1185">Reference proteome</keyword>
<reference evidence="2" key="1">
    <citation type="journal article" date="2014" name="Science">
        <title>Ancient hybridizations among the ancestral genomes of bread wheat.</title>
        <authorList>
            <consortium name="International Wheat Genome Sequencing Consortium,"/>
            <person name="Marcussen T."/>
            <person name="Sandve S.R."/>
            <person name="Heier L."/>
            <person name="Spannagl M."/>
            <person name="Pfeifer M."/>
            <person name="Jakobsen K.S."/>
            <person name="Wulff B.B."/>
            <person name="Steuernagel B."/>
            <person name="Mayer K.F."/>
            <person name="Olsen O.A."/>
        </authorList>
    </citation>
    <scope>NUCLEOTIDE SEQUENCE [LARGE SCALE GENOMIC DNA]</scope>
    <source>
        <strain evidence="2">cv. AL8/78</strain>
    </source>
</reference>
<dbReference type="Proteomes" id="UP000015105">
    <property type="component" value="Chromosome 2D"/>
</dbReference>
<reference evidence="1" key="3">
    <citation type="journal article" date="2017" name="Nature">
        <title>Genome sequence of the progenitor of the wheat D genome Aegilops tauschii.</title>
        <authorList>
            <person name="Luo M.C."/>
            <person name="Gu Y.Q."/>
            <person name="Puiu D."/>
            <person name="Wang H."/>
            <person name="Twardziok S.O."/>
            <person name="Deal K.R."/>
            <person name="Huo N."/>
            <person name="Zhu T."/>
            <person name="Wang L."/>
            <person name="Wang Y."/>
            <person name="McGuire P.E."/>
            <person name="Liu S."/>
            <person name="Long H."/>
            <person name="Ramasamy R.K."/>
            <person name="Rodriguez J.C."/>
            <person name="Van S.L."/>
            <person name="Yuan L."/>
            <person name="Wang Z."/>
            <person name="Xia Z."/>
            <person name="Xiao L."/>
            <person name="Anderson O.D."/>
            <person name="Ouyang S."/>
            <person name="Liang Y."/>
            <person name="Zimin A.V."/>
            <person name="Pertea G."/>
            <person name="Qi P."/>
            <person name="Bennetzen J.L."/>
            <person name="Dai X."/>
            <person name="Dawson M.W."/>
            <person name="Muller H.G."/>
            <person name="Kugler K."/>
            <person name="Rivarola-Duarte L."/>
            <person name="Spannagl M."/>
            <person name="Mayer K.F.X."/>
            <person name="Lu F.H."/>
            <person name="Bevan M.W."/>
            <person name="Leroy P."/>
            <person name="Li P."/>
            <person name="You F.M."/>
            <person name="Sun Q."/>
            <person name="Liu Z."/>
            <person name="Lyons E."/>
            <person name="Wicker T."/>
            <person name="Salzberg S.L."/>
            <person name="Devos K.M."/>
            <person name="Dvorak J."/>
        </authorList>
    </citation>
    <scope>NUCLEOTIDE SEQUENCE [LARGE SCALE GENOMIC DNA]</scope>
    <source>
        <strain evidence="1">cv. AL8/78</strain>
    </source>
</reference>
<dbReference type="AlphaFoldDB" id="A0A453AUI7"/>
<dbReference type="Gramene" id="AET2Gv20262900.7">
    <property type="protein sequence ID" value="AET2Gv20262900.7"/>
    <property type="gene ID" value="AET2Gv20262900"/>
</dbReference>
<reference evidence="1" key="5">
    <citation type="journal article" date="2021" name="G3 (Bethesda)">
        <title>Aegilops tauschii genome assembly Aet v5.0 features greater sequence contiguity and improved annotation.</title>
        <authorList>
            <person name="Wang L."/>
            <person name="Zhu T."/>
            <person name="Rodriguez J.C."/>
            <person name="Deal K.R."/>
            <person name="Dubcovsky J."/>
            <person name="McGuire P.E."/>
            <person name="Lux T."/>
            <person name="Spannagl M."/>
            <person name="Mayer K.F.X."/>
            <person name="Baldrich P."/>
            <person name="Meyers B.C."/>
            <person name="Huo N."/>
            <person name="Gu Y.Q."/>
            <person name="Zhou H."/>
            <person name="Devos K.M."/>
            <person name="Bennetzen J.L."/>
            <person name="Unver T."/>
            <person name="Budak H."/>
            <person name="Gulick P.J."/>
            <person name="Galiba G."/>
            <person name="Kalapos B."/>
            <person name="Nelson D.R."/>
            <person name="Li P."/>
            <person name="You F.M."/>
            <person name="Luo M.C."/>
            <person name="Dvorak J."/>
        </authorList>
    </citation>
    <scope>NUCLEOTIDE SEQUENCE [LARGE SCALE GENOMIC DNA]</scope>
    <source>
        <strain evidence="1">cv. AL8/78</strain>
    </source>
</reference>
<sequence>FLSPVPLLSRTRRSSFSLARAAAAATLRLPPPPHRISTCPSLVLASDGHEGERARRCRYREESDRRTWSIPIDGRSAGTVGALWRPDLFPRPPPCPRQT</sequence>
<name>A0A453AUI7_AEGTS</name>
<organism evidence="1 2">
    <name type="scientific">Aegilops tauschii subsp. strangulata</name>
    <name type="common">Goatgrass</name>
    <dbReference type="NCBI Taxonomy" id="200361"/>
    <lineage>
        <taxon>Eukaryota</taxon>
        <taxon>Viridiplantae</taxon>
        <taxon>Streptophyta</taxon>
        <taxon>Embryophyta</taxon>
        <taxon>Tracheophyta</taxon>
        <taxon>Spermatophyta</taxon>
        <taxon>Magnoliopsida</taxon>
        <taxon>Liliopsida</taxon>
        <taxon>Poales</taxon>
        <taxon>Poaceae</taxon>
        <taxon>BOP clade</taxon>
        <taxon>Pooideae</taxon>
        <taxon>Triticodae</taxon>
        <taxon>Triticeae</taxon>
        <taxon>Triticinae</taxon>
        <taxon>Aegilops</taxon>
    </lineage>
</organism>
<protein>
    <submittedName>
        <fullName evidence="1">Uncharacterized protein</fullName>
    </submittedName>
</protein>